<evidence type="ECO:0000313" key="4">
    <source>
        <dbReference type="Proteomes" id="UP001224775"/>
    </source>
</evidence>
<organism evidence="3 4">
    <name type="scientific">Skeletonema marinoi</name>
    <dbReference type="NCBI Taxonomy" id="267567"/>
    <lineage>
        <taxon>Eukaryota</taxon>
        <taxon>Sar</taxon>
        <taxon>Stramenopiles</taxon>
        <taxon>Ochrophyta</taxon>
        <taxon>Bacillariophyta</taxon>
        <taxon>Coscinodiscophyceae</taxon>
        <taxon>Thalassiosirophycidae</taxon>
        <taxon>Thalassiosirales</taxon>
        <taxon>Skeletonemataceae</taxon>
        <taxon>Skeletonema</taxon>
        <taxon>Skeletonema marinoi-dohrnii complex</taxon>
    </lineage>
</organism>
<keyword evidence="2" id="KW-0472">Membrane</keyword>
<sequence>MKVDTLTSSGDAAAAMDRRILEQLLMVMMVHSLLQKEGTDDDGDALKKMARECMAANKMEQSGVAMAQLLVVAERMLDAQLLRLLDRGLKGREVLSCDAISDQQLMDTDAAVAKKKRAAAKAAKKKRHKRNKAAAKPKKTRLVSWLGGGVIPLIMVAAFGSITTLIAFSLIRQSDGSSEGEDLPTLPPSASTSLGQRDIQSIISPLPVPAVLAVKSPIFSPSDSEVSNPSMKSDDRAVSTCLDTPNWKDKDGYGCDHYEDMYESGCSGTDKWAGNMGLAINHCCFCGGGRHTLHTTTSSSSICTEDTEGWFDQRGYDCVWYEVVDGPGCPNYGHETAHNNSTVKGSAINHCCFCQIDVANDVSPTVAPSTSETCEDTPGWRDINGYGCKVYQDSDNPGCPMYGTNYTGDKGPAVENCCYCKDPTCEDFNWKCVESSNTWNLNQGETSALCDKAASCSCKTGDSFKTVTQYSDGEYIEETVGLYNECKCDFWSRLCEDTQVGEACDNAAAYCCGDYAFKFKHDSPIAVAYLHLTSPECYCDFYKYAENESGHKLQPRAINTGKLFWNPCCQGNWRSSFSEEKESLEAIYNATNGQDWRSNDGWRDETVDHCQWYGISCDDEGHVTGIDLRDNNLVGQFPVYTHDVDSEEELHWEFSKYGLANLYELQTLDLAENTLTGTIEYRPLYNLRVLTYFDVSGNQLSGEVETLVAPLLKYADFSNNGFTSMRRFEKYKVRSFQTLRYCDVSNNAVQQDAIDILEMIPPNIEEFIASNNQIYGRLPASLYNLSMLRQFEMASNALSGILPGFIESFATLQELDLSNQTNGFTGPIPENLWRHLSLKILNLAGSMLTGTVPSLVGNLAVLEVLDLSSNLLKGSLPSELGLLGGGASLKRLGLSNNAFTGVIPVQVGQLRGASILLKDNRFHNTSTTAPLSLCLEREVKEFDLADDTTLCPPERNALSDFYDSTNGAEWTNGSLWLDEYVSHCDWKGVTCDDDILPTLLTMACLGD</sequence>
<dbReference type="Pfam" id="PF00560">
    <property type="entry name" value="LRR_1"/>
    <property type="match status" value="1"/>
</dbReference>
<proteinExistence type="predicted"/>
<keyword evidence="2" id="KW-0812">Transmembrane</keyword>
<keyword evidence="1" id="KW-0732">Signal</keyword>
<dbReference type="AlphaFoldDB" id="A0AAD8YGH9"/>
<evidence type="ECO:0000313" key="3">
    <source>
        <dbReference type="EMBL" id="KAK1744650.1"/>
    </source>
</evidence>
<dbReference type="InterPro" id="IPR001611">
    <property type="entry name" value="Leu-rich_rpt"/>
</dbReference>
<keyword evidence="4" id="KW-1185">Reference proteome</keyword>
<reference evidence="3" key="1">
    <citation type="submission" date="2023-06" db="EMBL/GenBank/DDBJ databases">
        <title>Survivors Of The Sea: Transcriptome response of Skeletonema marinoi to long-term dormancy.</title>
        <authorList>
            <person name="Pinder M.I.M."/>
            <person name="Kourtchenko O."/>
            <person name="Robertson E.K."/>
            <person name="Larsson T."/>
            <person name="Maumus F."/>
            <person name="Osuna-Cruz C.M."/>
            <person name="Vancaester E."/>
            <person name="Stenow R."/>
            <person name="Vandepoele K."/>
            <person name="Ploug H."/>
            <person name="Bruchert V."/>
            <person name="Godhe A."/>
            <person name="Topel M."/>
        </authorList>
    </citation>
    <scope>NUCLEOTIDE SEQUENCE</scope>
    <source>
        <strain evidence="3">R05AC</strain>
    </source>
</reference>
<dbReference type="Proteomes" id="UP001224775">
    <property type="component" value="Unassembled WGS sequence"/>
</dbReference>
<keyword evidence="2" id="KW-1133">Transmembrane helix</keyword>
<comment type="caution">
    <text evidence="3">The sequence shown here is derived from an EMBL/GenBank/DDBJ whole genome shotgun (WGS) entry which is preliminary data.</text>
</comment>
<accession>A0AAD8YGH9</accession>
<dbReference type="Gene3D" id="3.80.10.10">
    <property type="entry name" value="Ribonuclease Inhibitor"/>
    <property type="match status" value="2"/>
</dbReference>
<gene>
    <name evidence="3" type="ORF">QTG54_005183</name>
</gene>
<evidence type="ECO:0000256" key="1">
    <source>
        <dbReference type="ARBA" id="ARBA00022729"/>
    </source>
</evidence>
<evidence type="ECO:0000256" key="2">
    <source>
        <dbReference type="SAM" id="Phobius"/>
    </source>
</evidence>
<name>A0AAD8YGH9_9STRA</name>
<dbReference type="EMBL" id="JATAAI010000007">
    <property type="protein sequence ID" value="KAK1744650.1"/>
    <property type="molecule type" value="Genomic_DNA"/>
</dbReference>
<feature type="transmembrane region" description="Helical" evidence="2">
    <location>
        <begin position="142"/>
        <end position="171"/>
    </location>
</feature>
<dbReference type="InterPro" id="IPR032675">
    <property type="entry name" value="LRR_dom_sf"/>
</dbReference>
<dbReference type="PANTHER" id="PTHR47988">
    <property type="entry name" value="SOMATIC EMBRYOGENESIS RECEPTOR KINASE 1"/>
    <property type="match status" value="1"/>
</dbReference>
<dbReference type="SUPFAM" id="SSF52058">
    <property type="entry name" value="L domain-like"/>
    <property type="match status" value="1"/>
</dbReference>
<protein>
    <submittedName>
        <fullName evidence="3">Leucine-rich repeat domain-containing protein</fullName>
    </submittedName>
</protein>